<evidence type="ECO:0008006" key="4">
    <source>
        <dbReference type="Google" id="ProtNLM"/>
    </source>
</evidence>
<organism evidence="2 3">
    <name type="scientific">Phytophthora fragariae</name>
    <dbReference type="NCBI Taxonomy" id="53985"/>
    <lineage>
        <taxon>Eukaryota</taxon>
        <taxon>Sar</taxon>
        <taxon>Stramenopiles</taxon>
        <taxon>Oomycota</taxon>
        <taxon>Peronosporomycetes</taxon>
        <taxon>Peronosporales</taxon>
        <taxon>Peronosporaceae</taxon>
        <taxon>Phytophthora</taxon>
    </lineage>
</organism>
<evidence type="ECO:0000313" key="3">
    <source>
        <dbReference type="Proteomes" id="UP000486351"/>
    </source>
</evidence>
<gene>
    <name evidence="2" type="ORF">PF008_g10906</name>
</gene>
<dbReference type="EMBL" id="QXFY01000564">
    <property type="protein sequence ID" value="KAE9340886.1"/>
    <property type="molecule type" value="Genomic_DNA"/>
</dbReference>
<dbReference type="AlphaFoldDB" id="A0A6G0RSD1"/>
<evidence type="ECO:0000256" key="1">
    <source>
        <dbReference type="SAM" id="SignalP"/>
    </source>
</evidence>
<accession>A0A6G0RSD1</accession>
<protein>
    <recommendedName>
        <fullName evidence="4">Secreted protein</fullName>
    </recommendedName>
</protein>
<dbReference type="Proteomes" id="UP000486351">
    <property type="component" value="Unassembled WGS sequence"/>
</dbReference>
<feature type="chain" id="PRO_5026107316" description="Secreted protein" evidence="1">
    <location>
        <begin position="27"/>
        <end position="78"/>
    </location>
</feature>
<proteinExistence type="predicted"/>
<reference evidence="2 3" key="1">
    <citation type="submission" date="2018-09" db="EMBL/GenBank/DDBJ databases">
        <title>Genomic investigation of the strawberry pathogen Phytophthora fragariae indicates pathogenicity is determined by transcriptional variation in three key races.</title>
        <authorList>
            <person name="Adams T.M."/>
            <person name="Armitage A.D."/>
            <person name="Sobczyk M.K."/>
            <person name="Bates H.J."/>
            <person name="Dunwell J.M."/>
            <person name="Nellist C.F."/>
            <person name="Harrison R.J."/>
        </authorList>
    </citation>
    <scope>NUCLEOTIDE SEQUENCE [LARGE SCALE GENOMIC DNA]</scope>
    <source>
        <strain evidence="2 3">NOV-77</strain>
    </source>
</reference>
<sequence length="78" mass="8903">MGARRHVKRKHAFLIATSLARVLVAASTPDEAFKDRWLRVANIAALPRRAARSARQHHVSKLLRASTLQRIGYRQQHL</sequence>
<evidence type="ECO:0000313" key="2">
    <source>
        <dbReference type="EMBL" id="KAE9340886.1"/>
    </source>
</evidence>
<name>A0A6G0RSD1_9STRA</name>
<feature type="signal peptide" evidence="1">
    <location>
        <begin position="1"/>
        <end position="26"/>
    </location>
</feature>
<keyword evidence="1" id="KW-0732">Signal</keyword>
<comment type="caution">
    <text evidence="2">The sequence shown here is derived from an EMBL/GenBank/DDBJ whole genome shotgun (WGS) entry which is preliminary data.</text>
</comment>